<protein>
    <recommendedName>
        <fullName evidence="5">DNA mismatch repair proteins mutS family domain-containing protein</fullName>
    </recommendedName>
</protein>
<proteinExistence type="inferred from homology"/>
<evidence type="ECO:0000313" key="6">
    <source>
        <dbReference type="EMBL" id="KAJ1960408.1"/>
    </source>
</evidence>
<feature type="domain" description="DNA mismatch repair proteins mutS family" evidence="5">
    <location>
        <begin position="103"/>
        <end position="119"/>
    </location>
</feature>
<evidence type="ECO:0000313" key="7">
    <source>
        <dbReference type="Proteomes" id="UP001150925"/>
    </source>
</evidence>
<gene>
    <name evidence="6" type="ORF">IWQ62_004246</name>
</gene>
<dbReference type="Gene3D" id="3.40.50.300">
    <property type="entry name" value="P-loop containing nucleotide triphosphate hydrolases"/>
    <property type="match status" value="1"/>
</dbReference>
<dbReference type="GO" id="GO:0030983">
    <property type="term" value="F:mismatched DNA binding"/>
    <property type="evidence" value="ECO:0007669"/>
    <property type="project" value="InterPro"/>
</dbReference>
<reference evidence="6" key="1">
    <citation type="submission" date="2022-07" db="EMBL/GenBank/DDBJ databases">
        <title>Phylogenomic reconstructions and comparative analyses of Kickxellomycotina fungi.</title>
        <authorList>
            <person name="Reynolds N.K."/>
            <person name="Stajich J.E."/>
            <person name="Barry K."/>
            <person name="Grigoriev I.V."/>
            <person name="Crous P."/>
            <person name="Smith M.E."/>
        </authorList>
    </citation>
    <scope>NUCLEOTIDE SEQUENCE</scope>
    <source>
        <strain evidence="6">RSA 1196</strain>
    </source>
</reference>
<dbReference type="PANTHER" id="PTHR11361">
    <property type="entry name" value="DNA MISMATCH REPAIR PROTEIN MUTS FAMILY MEMBER"/>
    <property type="match status" value="1"/>
</dbReference>
<dbReference type="PANTHER" id="PTHR11361:SF21">
    <property type="entry name" value="MUTS PROTEIN HOMOLOG 4"/>
    <property type="match status" value="1"/>
</dbReference>
<organism evidence="6 7">
    <name type="scientific">Dispira parvispora</name>
    <dbReference type="NCBI Taxonomy" id="1520584"/>
    <lineage>
        <taxon>Eukaryota</taxon>
        <taxon>Fungi</taxon>
        <taxon>Fungi incertae sedis</taxon>
        <taxon>Zoopagomycota</taxon>
        <taxon>Kickxellomycotina</taxon>
        <taxon>Dimargaritomycetes</taxon>
        <taxon>Dimargaritales</taxon>
        <taxon>Dimargaritaceae</taxon>
        <taxon>Dispira</taxon>
    </lineage>
</organism>
<dbReference type="SMART" id="SM00534">
    <property type="entry name" value="MUTSac"/>
    <property type="match status" value="1"/>
</dbReference>
<keyword evidence="4" id="KW-0238">DNA-binding</keyword>
<comment type="similarity">
    <text evidence="1">Belongs to the DNA mismatch repair MutS family.</text>
</comment>
<evidence type="ECO:0000259" key="5">
    <source>
        <dbReference type="PROSITE" id="PS00486"/>
    </source>
</evidence>
<dbReference type="SUPFAM" id="SSF48334">
    <property type="entry name" value="DNA repair protein MutS, domain III"/>
    <property type="match status" value="1"/>
</dbReference>
<dbReference type="OrthoDB" id="276261at2759"/>
<keyword evidence="7" id="KW-1185">Reference proteome</keyword>
<dbReference type="InterPro" id="IPR000432">
    <property type="entry name" value="DNA_mismatch_repair_MutS_C"/>
</dbReference>
<dbReference type="InterPro" id="IPR045076">
    <property type="entry name" value="MutS"/>
</dbReference>
<evidence type="ECO:0000256" key="1">
    <source>
        <dbReference type="ARBA" id="ARBA00006271"/>
    </source>
</evidence>
<keyword evidence="2" id="KW-0547">Nucleotide-binding</keyword>
<accession>A0A9W8E5S9</accession>
<sequence>MAEITSISERVIRDLVEHCRKQAHMLYKASTALAELDLLVAFAYKSRLGNYGNVPAEEAVFPLVQCILTHFPQQDARLWSHSQFRKEMLNAAFMLNHRDLPRSLVVIDELARSTSPIDGESIAYTMVCEFVSHKMENHEHGQILRFPHTIEPASDPPASHYGIMVASMLDFPPTLIENALEVAAKVM</sequence>
<evidence type="ECO:0000256" key="3">
    <source>
        <dbReference type="ARBA" id="ARBA00022840"/>
    </source>
</evidence>
<dbReference type="InterPro" id="IPR036187">
    <property type="entry name" value="DNA_mismatch_repair_MutS_sf"/>
</dbReference>
<evidence type="ECO:0000256" key="2">
    <source>
        <dbReference type="ARBA" id="ARBA00022741"/>
    </source>
</evidence>
<dbReference type="SUPFAM" id="SSF52540">
    <property type="entry name" value="P-loop containing nucleoside triphosphate hydrolases"/>
    <property type="match status" value="1"/>
</dbReference>
<comment type="caution">
    <text evidence="6">The sequence shown here is derived from an EMBL/GenBank/DDBJ whole genome shotgun (WGS) entry which is preliminary data.</text>
</comment>
<dbReference type="InterPro" id="IPR027417">
    <property type="entry name" value="P-loop_NTPase"/>
</dbReference>
<keyword evidence="3" id="KW-0067">ATP-binding</keyword>
<dbReference type="GO" id="GO:0006298">
    <property type="term" value="P:mismatch repair"/>
    <property type="evidence" value="ECO:0007669"/>
    <property type="project" value="InterPro"/>
</dbReference>
<evidence type="ECO:0000256" key="4">
    <source>
        <dbReference type="ARBA" id="ARBA00023125"/>
    </source>
</evidence>
<dbReference type="Pfam" id="PF00488">
    <property type="entry name" value="MutS_V"/>
    <property type="match status" value="1"/>
</dbReference>
<dbReference type="GO" id="GO:0005634">
    <property type="term" value="C:nucleus"/>
    <property type="evidence" value="ECO:0007669"/>
    <property type="project" value="TreeGrafter"/>
</dbReference>
<dbReference type="GO" id="GO:0005524">
    <property type="term" value="F:ATP binding"/>
    <property type="evidence" value="ECO:0007669"/>
    <property type="project" value="UniProtKB-KW"/>
</dbReference>
<name>A0A9W8E5S9_9FUNG</name>
<dbReference type="GO" id="GO:0007131">
    <property type="term" value="P:reciprocal meiotic recombination"/>
    <property type="evidence" value="ECO:0007669"/>
    <property type="project" value="TreeGrafter"/>
</dbReference>
<dbReference type="EMBL" id="JANBPY010001348">
    <property type="protein sequence ID" value="KAJ1960408.1"/>
    <property type="molecule type" value="Genomic_DNA"/>
</dbReference>
<dbReference type="Proteomes" id="UP001150925">
    <property type="component" value="Unassembled WGS sequence"/>
</dbReference>
<dbReference type="GO" id="GO:0140664">
    <property type="term" value="F:ATP-dependent DNA damage sensor activity"/>
    <property type="evidence" value="ECO:0007669"/>
    <property type="project" value="InterPro"/>
</dbReference>
<dbReference type="AlphaFoldDB" id="A0A9W8E5S9"/>
<dbReference type="PROSITE" id="PS00486">
    <property type="entry name" value="DNA_MISMATCH_REPAIR_2"/>
    <property type="match status" value="1"/>
</dbReference>